<reference evidence="2" key="1">
    <citation type="submission" date="2016-04" db="EMBL/GenBank/DDBJ databases">
        <authorList>
            <person name="Evans L.H."/>
            <person name="Alamgir A."/>
            <person name="Owens N."/>
            <person name="Weber N.D."/>
            <person name="Virtaneva K."/>
            <person name="Barbian K."/>
            <person name="Babar A."/>
            <person name="Rosenke K."/>
        </authorList>
    </citation>
    <scope>NUCLEOTIDE SEQUENCE</scope>
    <source>
        <strain evidence="2">86</strain>
    </source>
</reference>
<dbReference type="Pfam" id="PF13649">
    <property type="entry name" value="Methyltransf_25"/>
    <property type="match status" value="1"/>
</dbReference>
<name>A0A212K3Y6_9DELT</name>
<keyword evidence="2" id="KW-0808">Transferase</keyword>
<dbReference type="SUPFAM" id="SSF53335">
    <property type="entry name" value="S-adenosyl-L-methionine-dependent methyltransferases"/>
    <property type="match status" value="1"/>
</dbReference>
<sequence length="235" mass="26354">MHTFTDDFDRAVLLETMMGPNAMRITEELAFFLPITRGMRILDLGCGMGLSSILLAQKYGATVFAADLWISPADNYARFTALGLADRIIPVFADATKGLPFAEGYFDMLVTVDAYHYFGANETVLGTLLPYVKKGGHIGMAVPGLQRDFPDGAVPEAMRPFWQPDMNFHSASWWRALWEKERGIRLETCREMDCLKQAWKDWLQSPNPYAQGDIAMMEAEGGKYFSLVQMTATVL</sequence>
<dbReference type="InterPro" id="IPR029063">
    <property type="entry name" value="SAM-dependent_MTases_sf"/>
</dbReference>
<evidence type="ECO:0000313" key="2">
    <source>
        <dbReference type="EMBL" id="SBW06376.1"/>
    </source>
</evidence>
<evidence type="ECO:0000259" key="1">
    <source>
        <dbReference type="Pfam" id="PF13649"/>
    </source>
</evidence>
<feature type="domain" description="Methyltransferase" evidence="1">
    <location>
        <begin position="41"/>
        <end position="136"/>
    </location>
</feature>
<dbReference type="CDD" id="cd02440">
    <property type="entry name" value="AdoMet_MTases"/>
    <property type="match status" value="1"/>
</dbReference>
<dbReference type="GO" id="GO:0008168">
    <property type="term" value="F:methyltransferase activity"/>
    <property type="evidence" value="ECO:0007669"/>
    <property type="project" value="UniProtKB-KW"/>
</dbReference>
<organism evidence="2">
    <name type="scientific">uncultured delta proteobacterium</name>
    <dbReference type="NCBI Taxonomy" id="34034"/>
    <lineage>
        <taxon>Bacteria</taxon>
        <taxon>Deltaproteobacteria</taxon>
        <taxon>environmental samples</taxon>
    </lineage>
</organism>
<dbReference type="InterPro" id="IPR041698">
    <property type="entry name" value="Methyltransf_25"/>
</dbReference>
<proteinExistence type="predicted"/>
<accession>A0A212K3Y6</accession>
<dbReference type="Gene3D" id="3.40.50.150">
    <property type="entry name" value="Vaccinia Virus protein VP39"/>
    <property type="match status" value="1"/>
</dbReference>
<dbReference type="AlphaFoldDB" id="A0A212K3Y6"/>
<dbReference type="EMBL" id="FLUQ01000002">
    <property type="protein sequence ID" value="SBW06376.1"/>
    <property type="molecule type" value="Genomic_DNA"/>
</dbReference>
<keyword evidence="2" id="KW-0489">Methyltransferase</keyword>
<protein>
    <submittedName>
        <fullName evidence="2">Methyltransferase, cyclopropane fatty acid synthase</fullName>
    </submittedName>
</protein>
<gene>
    <name evidence="2" type="ORF">KL86DPRO_20651</name>
</gene>
<dbReference type="GO" id="GO:0032259">
    <property type="term" value="P:methylation"/>
    <property type="evidence" value="ECO:0007669"/>
    <property type="project" value="UniProtKB-KW"/>
</dbReference>